<feature type="compositionally biased region" description="Polar residues" evidence="3">
    <location>
        <begin position="35"/>
        <end position="44"/>
    </location>
</feature>
<organism evidence="6 7">
    <name type="scientific">Catenulispora subtropica</name>
    <dbReference type="NCBI Taxonomy" id="450798"/>
    <lineage>
        <taxon>Bacteria</taxon>
        <taxon>Bacillati</taxon>
        <taxon>Actinomycetota</taxon>
        <taxon>Actinomycetes</taxon>
        <taxon>Catenulisporales</taxon>
        <taxon>Catenulisporaceae</taxon>
        <taxon>Catenulispora</taxon>
    </lineage>
</organism>
<evidence type="ECO:0000256" key="2">
    <source>
        <dbReference type="ARBA" id="ARBA00022990"/>
    </source>
</evidence>
<dbReference type="InterPro" id="IPR042099">
    <property type="entry name" value="ANL_N_sf"/>
</dbReference>
<sequence length="548" mass="60783">MPPQQTPDARVDGNDAKGQAMARGDRQPRGLREPSSCTATGSTGSEDESDQHIVLRFAEENFPDCFALYGNLLSWDTAWKTVLEPGSEYWTWFAGGQLNVSFNCVDRHLAHDRNKAAFIWVPEPESDGPRAMTYQVLFRKVNEFAALLRDTFGVTAGDRVAIHLPTVPELPVSMLACARLGAIHCVIDPETDPEGCATQITDSGSRVVVTMDGKYRAGELCDHKAVTDDALRIARTRGHAVESVLVWRRWPREYSSRADMVEGRDFFCNDAVTDHRGKTVEPVPMPAEAPLFLLYADTVAGPSGYQYSTAGYLAYAAGICKYYYDIHIPDTHWCAADPGGLTGHTALIYGPLALGATSVLYEGSLTYPDAGRPWRIAERHGITAFHADADAVELLRRLGPAEPARYRHDFKHIGVFGTQLAPDTRRWFDETVGRRRAALTETWWEHEAGGLLGGVAPALHPVSPEDHWPLALGLYGAVYDDQGRMMEPGSGLVGDIYIRRPWPGMPQTIWGRPERFRQMHLGGERHERFFTGRRGTQDSGGCYRIVPE</sequence>
<evidence type="ECO:0008006" key="8">
    <source>
        <dbReference type="Google" id="ProtNLM"/>
    </source>
</evidence>
<dbReference type="PANTHER" id="PTHR24095">
    <property type="entry name" value="ACETYL-COENZYME A SYNTHETASE"/>
    <property type="match status" value="1"/>
</dbReference>
<evidence type="ECO:0000259" key="4">
    <source>
        <dbReference type="Pfam" id="PF00501"/>
    </source>
</evidence>
<evidence type="ECO:0000256" key="1">
    <source>
        <dbReference type="ARBA" id="ARBA00006432"/>
    </source>
</evidence>
<dbReference type="Gene3D" id="3.40.50.12780">
    <property type="entry name" value="N-terminal domain of ligase-like"/>
    <property type="match status" value="1"/>
</dbReference>
<feature type="domain" description="AMP-dependent synthetase/ligase" evidence="4">
    <location>
        <begin position="106"/>
        <end position="502"/>
    </location>
</feature>
<proteinExistence type="inferred from homology"/>
<evidence type="ECO:0000313" key="7">
    <source>
        <dbReference type="Proteomes" id="UP001499854"/>
    </source>
</evidence>
<gene>
    <name evidence="6" type="ORF">GCM10009838_58680</name>
</gene>
<dbReference type="EMBL" id="BAAAQM010000040">
    <property type="protein sequence ID" value="GAA1988143.1"/>
    <property type="molecule type" value="Genomic_DNA"/>
</dbReference>
<dbReference type="PANTHER" id="PTHR24095:SF14">
    <property type="entry name" value="ACETYL-COENZYME A SYNTHETASE 1"/>
    <property type="match status" value="1"/>
</dbReference>
<dbReference type="InterPro" id="IPR032387">
    <property type="entry name" value="ACAS_N"/>
</dbReference>
<feature type="compositionally biased region" description="Basic and acidic residues" evidence="3">
    <location>
        <begin position="23"/>
        <end position="32"/>
    </location>
</feature>
<protein>
    <recommendedName>
        <fullName evidence="8">Acetyl-coenzyme A synthetase</fullName>
    </recommendedName>
</protein>
<dbReference type="InterPro" id="IPR000873">
    <property type="entry name" value="AMP-dep_synth/lig_dom"/>
</dbReference>
<dbReference type="Pfam" id="PF16177">
    <property type="entry name" value="ACAS_N"/>
    <property type="match status" value="1"/>
</dbReference>
<reference evidence="6 7" key="1">
    <citation type="journal article" date="2019" name="Int. J. Syst. Evol. Microbiol.">
        <title>The Global Catalogue of Microorganisms (GCM) 10K type strain sequencing project: providing services to taxonomists for standard genome sequencing and annotation.</title>
        <authorList>
            <consortium name="The Broad Institute Genomics Platform"/>
            <consortium name="The Broad Institute Genome Sequencing Center for Infectious Disease"/>
            <person name="Wu L."/>
            <person name="Ma J."/>
        </authorList>
    </citation>
    <scope>NUCLEOTIDE SEQUENCE [LARGE SCALE GENOMIC DNA]</scope>
    <source>
        <strain evidence="6 7">JCM 16013</strain>
    </source>
</reference>
<feature type="domain" description="Acetyl-coenzyme A synthetase N-terminal" evidence="5">
    <location>
        <begin position="70"/>
        <end position="104"/>
    </location>
</feature>
<evidence type="ECO:0000256" key="3">
    <source>
        <dbReference type="SAM" id="MobiDB-lite"/>
    </source>
</evidence>
<accession>A0ABN2SM25</accession>
<evidence type="ECO:0000259" key="5">
    <source>
        <dbReference type="Pfam" id="PF16177"/>
    </source>
</evidence>
<keyword evidence="7" id="KW-1185">Reference proteome</keyword>
<name>A0ABN2SM25_9ACTN</name>
<evidence type="ECO:0000313" key="6">
    <source>
        <dbReference type="EMBL" id="GAA1988143.1"/>
    </source>
</evidence>
<feature type="region of interest" description="Disordered" evidence="3">
    <location>
        <begin position="1"/>
        <end position="48"/>
    </location>
</feature>
<comment type="similarity">
    <text evidence="1">Belongs to the ATP-dependent AMP-binding enzyme family.</text>
</comment>
<dbReference type="Proteomes" id="UP001499854">
    <property type="component" value="Unassembled WGS sequence"/>
</dbReference>
<comment type="caution">
    <text evidence="6">The sequence shown here is derived from an EMBL/GenBank/DDBJ whole genome shotgun (WGS) entry which is preliminary data.</text>
</comment>
<dbReference type="Pfam" id="PF00501">
    <property type="entry name" value="AMP-binding"/>
    <property type="match status" value="1"/>
</dbReference>
<keyword evidence="2" id="KW-0007">Acetylation</keyword>
<dbReference type="SUPFAM" id="SSF56801">
    <property type="entry name" value="Acetyl-CoA synthetase-like"/>
    <property type="match status" value="1"/>
</dbReference>